<feature type="domain" description="Cupin type-2" evidence="1">
    <location>
        <begin position="24"/>
        <end position="94"/>
    </location>
</feature>
<dbReference type="AlphaFoldDB" id="A0A840BZV6"/>
<proteinExistence type="predicted"/>
<dbReference type="InterPro" id="IPR013096">
    <property type="entry name" value="Cupin_2"/>
</dbReference>
<gene>
    <name evidence="2" type="ORF">GGR16_003912</name>
</gene>
<dbReference type="RefSeq" id="WP_183317665.1">
    <property type="nucleotide sequence ID" value="NZ_JACIEN010000005.1"/>
</dbReference>
<dbReference type="InterPro" id="IPR014710">
    <property type="entry name" value="RmlC-like_jellyroll"/>
</dbReference>
<dbReference type="Pfam" id="PF07883">
    <property type="entry name" value="Cupin_2"/>
    <property type="match status" value="1"/>
</dbReference>
<evidence type="ECO:0000313" key="3">
    <source>
        <dbReference type="Proteomes" id="UP000577362"/>
    </source>
</evidence>
<dbReference type="Proteomes" id="UP000577362">
    <property type="component" value="Unassembled WGS sequence"/>
</dbReference>
<dbReference type="Gene3D" id="2.60.120.10">
    <property type="entry name" value="Jelly Rolls"/>
    <property type="match status" value="1"/>
</dbReference>
<organism evidence="2 3">
    <name type="scientific">Chelatococcus caeni</name>
    <dbReference type="NCBI Taxonomy" id="1348468"/>
    <lineage>
        <taxon>Bacteria</taxon>
        <taxon>Pseudomonadati</taxon>
        <taxon>Pseudomonadota</taxon>
        <taxon>Alphaproteobacteria</taxon>
        <taxon>Hyphomicrobiales</taxon>
        <taxon>Chelatococcaceae</taxon>
        <taxon>Chelatococcus</taxon>
    </lineage>
</organism>
<evidence type="ECO:0000259" key="1">
    <source>
        <dbReference type="Pfam" id="PF07883"/>
    </source>
</evidence>
<dbReference type="EMBL" id="JACIEN010000005">
    <property type="protein sequence ID" value="MBB4018865.1"/>
    <property type="molecule type" value="Genomic_DNA"/>
</dbReference>
<dbReference type="InterPro" id="IPR011051">
    <property type="entry name" value="RmlC_Cupin_sf"/>
</dbReference>
<dbReference type="CDD" id="cd06982">
    <property type="entry name" value="cupin_BauB-like"/>
    <property type="match status" value="1"/>
</dbReference>
<keyword evidence="2" id="KW-0560">Oxidoreductase</keyword>
<keyword evidence="2" id="KW-0223">Dioxygenase</keyword>
<protein>
    <submittedName>
        <fullName evidence="2">Quercetin dioxygenase-like cupin family protein</fullName>
    </submittedName>
</protein>
<reference evidence="2 3" key="1">
    <citation type="submission" date="2020-08" db="EMBL/GenBank/DDBJ databases">
        <title>Genomic Encyclopedia of Type Strains, Phase IV (KMG-IV): sequencing the most valuable type-strain genomes for metagenomic binning, comparative biology and taxonomic classification.</title>
        <authorList>
            <person name="Goeker M."/>
        </authorList>
    </citation>
    <scope>NUCLEOTIDE SEQUENCE [LARGE SCALE GENOMIC DNA]</scope>
    <source>
        <strain evidence="2 3">DSM 103737</strain>
    </source>
</reference>
<dbReference type="GO" id="GO:0051213">
    <property type="term" value="F:dioxygenase activity"/>
    <property type="evidence" value="ECO:0007669"/>
    <property type="project" value="UniProtKB-KW"/>
</dbReference>
<sequence length="109" mass="11874">MAFKCTVPAVPTVQVDDANIRITRWDFAPGAVTGWHSHGWPYFVVLLTDGILLIHDGKQVHDNHLVAGQSYMRQAGVEHDVMNGSDHPLSFIEIEVKNPAAFAGTPGQG</sequence>
<dbReference type="SUPFAM" id="SSF51182">
    <property type="entry name" value="RmlC-like cupins"/>
    <property type="match status" value="1"/>
</dbReference>
<comment type="caution">
    <text evidence="2">The sequence shown here is derived from an EMBL/GenBank/DDBJ whole genome shotgun (WGS) entry which is preliminary data.</text>
</comment>
<keyword evidence="3" id="KW-1185">Reference proteome</keyword>
<name>A0A840BZV6_9HYPH</name>
<evidence type="ECO:0000313" key="2">
    <source>
        <dbReference type="EMBL" id="MBB4018865.1"/>
    </source>
</evidence>
<accession>A0A840BZV6</accession>